<proteinExistence type="predicted"/>
<keyword evidence="1" id="KW-0472">Membrane</keyword>
<name>A0AAW8R3R6_9ALTE</name>
<reference evidence="2 3" key="1">
    <citation type="submission" date="2023-09" db="EMBL/GenBank/DDBJ databases">
        <authorList>
            <person name="Rey-Velasco X."/>
        </authorList>
    </citation>
    <scope>NUCLEOTIDE SEQUENCE [LARGE SCALE GENOMIC DNA]</scope>
    <source>
        <strain evidence="2 3">W409</strain>
    </source>
</reference>
<dbReference type="EMBL" id="JAVRIE010000001">
    <property type="protein sequence ID" value="MDT0581788.1"/>
    <property type="molecule type" value="Genomic_DNA"/>
</dbReference>
<sequence length="144" mass="16495">MCILLGMICSVLFVGREALPAYLFSETVSGEVVEYSVTRDRPSYMTASQHTPEMHEVLVEYIYDDTKYWFWVNAHVYSAAGFLTTGDTVTVAFDTEYPEFGYLMNYALFSTLASILFPFILLILIVVTPQWLFTIKKAKEERAK</sequence>
<comment type="caution">
    <text evidence="2">The sequence shown here is derived from an EMBL/GenBank/DDBJ whole genome shotgun (WGS) entry which is preliminary data.</text>
</comment>
<evidence type="ECO:0000313" key="3">
    <source>
        <dbReference type="Proteomes" id="UP001249020"/>
    </source>
</evidence>
<gene>
    <name evidence="2" type="ORF">RM544_04490</name>
</gene>
<keyword evidence="3" id="KW-1185">Reference proteome</keyword>
<evidence type="ECO:0008006" key="4">
    <source>
        <dbReference type="Google" id="ProtNLM"/>
    </source>
</evidence>
<protein>
    <recommendedName>
        <fullName evidence="4">DUF3592 domain-containing protein</fullName>
    </recommendedName>
</protein>
<evidence type="ECO:0000313" key="2">
    <source>
        <dbReference type="EMBL" id="MDT0581788.1"/>
    </source>
</evidence>
<feature type="transmembrane region" description="Helical" evidence="1">
    <location>
        <begin position="106"/>
        <end position="127"/>
    </location>
</feature>
<dbReference type="RefSeq" id="WP_311360562.1">
    <property type="nucleotide sequence ID" value="NZ_JAVRIE010000001.1"/>
</dbReference>
<dbReference type="Proteomes" id="UP001249020">
    <property type="component" value="Unassembled WGS sequence"/>
</dbReference>
<dbReference type="AlphaFoldDB" id="A0AAW8R3R6"/>
<keyword evidence="1" id="KW-1133">Transmembrane helix</keyword>
<keyword evidence="1" id="KW-0812">Transmembrane</keyword>
<evidence type="ECO:0000256" key="1">
    <source>
        <dbReference type="SAM" id="Phobius"/>
    </source>
</evidence>
<organism evidence="2 3">
    <name type="scientific">Brumicola blandensis</name>
    <dbReference type="NCBI Taxonomy" id="3075611"/>
    <lineage>
        <taxon>Bacteria</taxon>
        <taxon>Pseudomonadati</taxon>
        <taxon>Pseudomonadota</taxon>
        <taxon>Gammaproteobacteria</taxon>
        <taxon>Alteromonadales</taxon>
        <taxon>Alteromonadaceae</taxon>
        <taxon>Brumicola</taxon>
    </lineage>
</organism>
<accession>A0AAW8R3R6</accession>